<dbReference type="InterPro" id="IPR036691">
    <property type="entry name" value="Endo/exonu/phosph_ase_sf"/>
</dbReference>
<accession>A0A914VY61</accession>
<name>A0A914VY61_9BILA</name>
<dbReference type="PANTHER" id="PTHR19446">
    <property type="entry name" value="REVERSE TRANSCRIPTASES"/>
    <property type="match status" value="1"/>
</dbReference>
<dbReference type="Gene3D" id="3.60.10.10">
    <property type="entry name" value="Endonuclease/exonuclease/phosphatase"/>
    <property type="match status" value="1"/>
</dbReference>
<dbReference type="CDD" id="cd09076">
    <property type="entry name" value="L1-EN"/>
    <property type="match status" value="1"/>
</dbReference>
<proteinExistence type="predicted"/>
<evidence type="ECO:0000313" key="4">
    <source>
        <dbReference type="WBParaSite" id="PSAMB.scaffold2725size21616.g18894.t1"/>
    </source>
</evidence>
<dbReference type="GO" id="GO:0003824">
    <property type="term" value="F:catalytic activity"/>
    <property type="evidence" value="ECO:0007669"/>
    <property type="project" value="InterPro"/>
</dbReference>
<keyword evidence="1" id="KW-0175">Coiled coil</keyword>
<feature type="coiled-coil region" evidence="1">
    <location>
        <begin position="356"/>
        <end position="383"/>
    </location>
</feature>
<dbReference type="WBParaSite" id="PSAMB.scaffold2725size21616.g18894.t1">
    <property type="protein sequence ID" value="PSAMB.scaffold2725size21616.g18894.t1"/>
    <property type="gene ID" value="PSAMB.scaffold2725size21616.g18894"/>
</dbReference>
<dbReference type="Pfam" id="PF03372">
    <property type="entry name" value="Exo_endo_phos"/>
    <property type="match status" value="1"/>
</dbReference>
<organism evidence="3 4">
    <name type="scientific">Plectus sambesii</name>
    <dbReference type="NCBI Taxonomy" id="2011161"/>
    <lineage>
        <taxon>Eukaryota</taxon>
        <taxon>Metazoa</taxon>
        <taxon>Ecdysozoa</taxon>
        <taxon>Nematoda</taxon>
        <taxon>Chromadorea</taxon>
        <taxon>Plectida</taxon>
        <taxon>Plectina</taxon>
        <taxon>Plectoidea</taxon>
        <taxon>Plectidae</taxon>
        <taxon>Plectus</taxon>
    </lineage>
</organism>
<dbReference type="InterPro" id="IPR005135">
    <property type="entry name" value="Endo/exonuclease/phosphatase"/>
</dbReference>
<dbReference type="Proteomes" id="UP000887566">
    <property type="component" value="Unplaced"/>
</dbReference>
<keyword evidence="3" id="KW-1185">Reference proteome</keyword>
<evidence type="ECO:0000313" key="3">
    <source>
        <dbReference type="Proteomes" id="UP000887566"/>
    </source>
</evidence>
<dbReference type="SUPFAM" id="SSF56219">
    <property type="entry name" value="DNase I-like"/>
    <property type="match status" value="1"/>
</dbReference>
<sequence length="554" mass="63048">MRGGVVSATTTTQIATWNVRTLYQAGKLGQLLREFDNYNLDILGVCEMRWMGSGKIISDGKTIIYSSHDERHEFGVGIVLSDSAAKSLLGWKPIRDRIITARFLSKHAKTTIVQVHAPIEGSKDHEKDAFYEQLNDILADIPKHDVLIFMGDMNAKIGSDRRGWDNVIGPHGSSASTNNNGERFLSLCSLHDLGVGNTYFPHKTIHKKTWRSPDGNTHNEIDYICIGSRWRSSIRDVRVFRGADVGSDHHLLVSTIRLKFQRTPTRMVIRPFAVEKLKDPAIKQRFQLELRNRFQPLQDIESVELEDQWTNIKETVVGVAEEVLGRRRGTQRERWIQERSWALIDEWKQAKQRREQAKTSEAKENTNAQYQELNRRVKRSCRADKKAWHEQKCAVAQEAADKNDSKTLYRIVRELTGGRSNANAPIKDKNGKVLLTKEEQNARSMEHFQEVLNQPAPIVPHDFSAIIPIDQLDVNVNPITQAEVLKAIQQLKNNKALGLDWISGEMIKCGGDEMVQHLTNLLNTCWSSERVPLDWKKGAIVKLPKKGSLMDCNN</sequence>
<protein>
    <submittedName>
        <fullName evidence="4">Endonuclease/exonuclease/phosphatase domain-containing protein</fullName>
    </submittedName>
</protein>
<evidence type="ECO:0000259" key="2">
    <source>
        <dbReference type="Pfam" id="PF03372"/>
    </source>
</evidence>
<dbReference type="AlphaFoldDB" id="A0A914VY61"/>
<reference evidence="4" key="1">
    <citation type="submission" date="2022-11" db="UniProtKB">
        <authorList>
            <consortium name="WormBaseParasite"/>
        </authorList>
    </citation>
    <scope>IDENTIFICATION</scope>
</reference>
<feature type="domain" description="Endonuclease/exonuclease/phosphatase" evidence="2">
    <location>
        <begin position="15"/>
        <end position="249"/>
    </location>
</feature>
<evidence type="ECO:0000256" key="1">
    <source>
        <dbReference type="SAM" id="Coils"/>
    </source>
</evidence>